<dbReference type="SUPFAM" id="SSF69754">
    <property type="entry name" value="Ribosome binding protein Y (YfiA homologue)"/>
    <property type="match status" value="1"/>
</dbReference>
<evidence type="ECO:0000313" key="2">
    <source>
        <dbReference type="Proteomes" id="UP001320119"/>
    </source>
</evidence>
<sequence>MKIQFNTDANIHGTEELAARVSDSIEHALDRYQSHITRVEVHISDESKGKSGLHDHRCMLEARLEGRQPVAVTEHAATLDQAVNGAAKKLAHRLETVLGRLQDHRPKASVLPVDETELDVDADVDKV</sequence>
<dbReference type="AlphaFoldDB" id="A0AAN2BLP2"/>
<protein>
    <recommendedName>
        <fullName evidence="3">Ribosomal subunit interface protein</fullName>
    </recommendedName>
</protein>
<dbReference type="Pfam" id="PF02482">
    <property type="entry name" value="Ribosomal_S30AE"/>
    <property type="match status" value="1"/>
</dbReference>
<evidence type="ECO:0008006" key="3">
    <source>
        <dbReference type="Google" id="ProtNLM"/>
    </source>
</evidence>
<dbReference type="InterPro" id="IPR003489">
    <property type="entry name" value="RHF/RaiA"/>
</dbReference>
<dbReference type="EMBL" id="AP023086">
    <property type="protein sequence ID" value="BCD99348.1"/>
    <property type="molecule type" value="Genomic_DNA"/>
</dbReference>
<proteinExistence type="predicted"/>
<keyword evidence="2" id="KW-1185">Reference proteome</keyword>
<dbReference type="KEGG" id="marq:MARGE09_P3550"/>
<dbReference type="RefSeq" id="WP_236984556.1">
    <property type="nucleotide sequence ID" value="NZ_AP023086.1"/>
</dbReference>
<organism evidence="1 2">
    <name type="scientific">Marinagarivorans cellulosilyticus</name>
    <dbReference type="NCBI Taxonomy" id="2721545"/>
    <lineage>
        <taxon>Bacteria</taxon>
        <taxon>Pseudomonadati</taxon>
        <taxon>Pseudomonadota</taxon>
        <taxon>Gammaproteobacteria</taxon>
        <taxon>Cellvibrionales</taxon>
        <taxon>Cellvibrionaceae</taxon>
        <taxon>Marinagarivorans</taxon>
    </lineage>
</organism>
<dbReference type="Gene3D" id="3.30.160.100">
    <property type="entry name" value="Ribosome hibernation promotion factor-like"/>
    <property type="match status" value="1"/>
</dbReference>
<evidence type="ECO:0000313" key="1">
    <source>
        <dbReference type="EMBL" id="BCD99348.1"/>
    </source>
</evidence>
<dbReference type="Proteomes" id="UP001320119">
    <property type="component" value="Chromosome"/>
</dbReference>
<dbReference type="InterPro" id="IPR036567">
    <property type="entry name" value="RHF-like"/>
</dbReference>
<reference evidence="1 2" key="1">
    <citation type="journal article" date="2022" name="IScience">
        <title>An ultrasensitive nanofiber-based assay for enzymatic hydrolysis and deep-sea microbial degradation of cellulose.</title>
        <authorList>
            <person name="Tsudome M."/>
            <person name="Tachioka M."/>
            <person name="Miyazaki M."/>
            <person name="Uchimura K."/>
            <person name="Tsuda M."/>
            <person name="Takaki Y."/>
            <person name="Deguchi S."/>
        </authorList>
    </citation>
    <scope>NUCLEOTIDE SEQUENCE [LARGE SCALE GENOMIC DNA]</scope>
    <source>
        <strain evidence="1 2">GE09</strain>
    </source>
</reference>
<gene>
    <name evidence="1" type="ORF">MARGE09_P3550</name>
</gene>
<name>A0AAN2BLP2_9GAMM</name>
<accession>A0AAN2BLP2</accession>